<dbReference type="Proteomes" id="UP000485058">
    <property type="component" value="Unassembled WGS sequence"/>
</dbReference>
<feature type="non-terminal residue" evidence="2">
    <location>
        <position position="1"/>
    </location>
</feature>
<feature type="non-terminal residue" evidence="2">
    <location>
        <position position="93"/>
    </location>
</feature>
<dbReference type="PANTHER" id="PTHR47915">
    <property type="entry name" value="SI:DKEY-19B23.7"/>
    <property type="match status" value="1"/>
</dbReference>
<sequence>AGNGVNALPPASPATRELDVYNTDVTVFLIGAYAKYNWPYVWLRSLTHNHVEDEIDSPLDLPSTKNWKARTMCYGMRPATRGMGAAAVNALTA</sequence>
<dbReference type="PANTHER" id="PTHR47915:SF1">
    <property type="entry name" value="SI:DKEY-19B23.7"/>
    <property type="match status" value="1"/>
</dbReference>
<name>A0A6A0AFT4_HAELA</name>
<feature type="domain" description="DUF7886" evidence="1">
    <location>
        <begin position="12"/>
        <end position="71"/>
    </location>
</feature>
<protein>
    <recommendedName>
        <fullName evidence="1">DUF7886 domain-containing protein</fullName>
    </recommendedName>
</protein>
<evidence type="ECO:0000313" key="3">
    <source>
        <dbReference type="Proteomes" id="UP000485058"/>
    </source>
</evidence>
<dbReference type="EMBL" id="BLLF01005929">
    <property type="protein sequence ID" value="GFH31770.1"/>
    <property type="molecule type" value="Genomic_DNA"/>
</dbReference>
<gene>
    <name evidence="2" type="ORF">HaLaN_30880</name>
</gene>
<dbReference type="InterPro" id="IPR057208">
    <property type="entry name" value="DUF7886"/>
</dbReference>
<organism evidence="2 3">
    <name type="scientific">Haematococcus lacustris</name>
    <name type="common">Green alga</name>
    <name type="synonym">Haematococcus pluvialis</name>
    <dbReference type="NCBI Taxonomy" id="44745"/>
    <lineage>
        <taxon>Eukaryota</taxon>
        <taxon>Viridiplantae</taxon>
        <taxon>Chlorophyta</taxon>
        <taxon>core chlorophytes</taxon>
        <taxon>Chlorophyceae</taxon>
        <taxon>CS clade</taxon>
        <taxon>Chlamydomonadales</taxon>
        <taxon>Haematococcaceae</taxon>
        <taxon>Haematococcus</taxon>
    </lineage>
</organism>
<evidence type="ECO:0000259" key="1">
    <source>
        <dbReference type="Pfam" id="PF25377"/>
    </source>
</evidence>
<dbReference type="Pfam" id="PF25377">
    <property type="entry name" value="DUF7886"/>
    <property type="match status" value="1"/>
</dbReference>
<reference evidence="2 3" key="1">
    <citation type="submission" date="2020-02" db="EMBL/GenBank/DDBJ databases">
        <title>Draft genome sequence of Haematococcus lacustris strain NIES-144.</title>
        <authorList>
            <person name="Morimoto D."/>
            <person name="Nakagawa S."/>
            <person name="Yoshida T."/>
            <person name="Sawayama S."/>
        </authorList>
    </citation>
    <scope>NUCLEOTIDE SEQUENCE [LARGE SCALE GENOMIC DNA]</scope>
    <source>
        <strain evidence="2 3">NIES-144</strain>
    </source>
</reference>
<dbReference type="AlphaFoldDB" id="A0A6A0AFT4"/>
<evidence type="ECO:0000313" key="2">
    <source>
        <dbReference type="EMBL" id="GFH31770.1"/>
    </source>
</evidence>
<keyword evidence="3" id="KW-1185">Reference proteome</keyword>
<proteinExistence type="predicted"/>
<comment type="caution">
    <text evidence="2">The sequence shown here is derived from an EMBL/GenBank/DDBJ whole genome shotgun (WGS) entry which is preliminary data.</text>
</comment>
<accession>A0A6A0AFT4</accession>